<dbReference type="EMBL" id="RBUY01000143">
    <property type="protein sequence ID" value="RMV73109.1"/>
    <property type="molecule type" value="Genomic_DNA"/>
</dbReference>
<evidence type="ECO:0000256" key="8">
    <source>
        <dbReference type="SAM" id="SignalP"/>
    </source>
</evidence>
<organism evidence="9 10">
    <name type="scientific">Pseudomonas caricapapayae</name>
    <dbReference type="NCBI Taxonomy" id="46678"/>
    <lineage>
        <taxon>Bacteria</taxon>
        <taxon>Pseudomonadati</taxon>
        <taxon>Pseudomonadota</taxon>
        <taxon>Gammaproteobacteria</taxon>
        <taxon>Pseudomonadales</taxon>
        <taxon>Pseudomonadaceae</taxon>
        <taxon>Pseudomonas</taxon>
    </lineage>
</organism>
<dbReference type="GO" id="GO:0042597">
    <property type="term" value="C:periplasmic space"/>
    <property type="evidence" value="ECO:0007669"/>
    <property type="project" value="UniProtKB-SubCell"/>
</dbReference>
<comment type="caution">
    <text evidence="9">The sequence shown here is derived from an EMBL/GenBank/DDBJ whole genome shotgun (WGS) entry which is preliminary data.</text>
</comment>
<dbReference type="Pfam" id="PF11182">
    <property type="entry name" value="AlgF"/>
    <property type="match status" value="1"/>
</dbReference>
<keyword evidence="6" id="KW-0574">Periplasm</keyword>
<name>A0A3M6EXQ8_9PSED</name>
<feature type="chain" id="PRO_5018209424" description="Alginate biosynthesis protein AlgF" evidence="8">
    <location>
        <begin position="23"/>
        <end position="224"/>
    </location>
</feature>
<dbReference type="UniPathway" id="UPA00286"/>
<evidence type="ECO:0000256" key="4">
    <source>
        <dbReference type="ARBA" id="ARBA00013964"/>
    </source>
</evidence>
<keyword evidence="5 8" id="KW-0732">Signal</keyword>
<evidence type="ECO:0000256" key="2">
    <source>
        <dbReference type="ARBA" id="ARBA00005182"/>
    </source>
</evidence>
<sequence>MIALRLIAVSAAAVLLGMEAQAADIALYPTGPAQDSAFIRFVNAATAPLQVIAREGQTPLHLDSAKPVSLFFPVQASSSIKGTLVSGDENLPMDVSVEPGEFATVVLTTQADGSLKPVTVREQPDDFNGLKASLAFFSLDAGCGDAGLRPAGRSADLFKAVATGTLQRRSINPVNLSVQLVCANATVGEPLDLGELKPGERYSVLLVPSATGPRLLSATDTLSN</sequence>
<evidence type="ECO:0000313" key="10">
    <source>
        <dbReference type="Proteomes" id="UP000269872"/>
    </source>
</evidence>
<evidence type="ECO:0000256" key="1">
    <source>
        <dbReference type="ARBA" id="ARBA00004418"/>
    </source>
</evidence>
<dbReference type="GO" id="GO:0042121">
    <property type="term" value="P:alginic acid biosynthetic process"/>
    <property type="evidence" value="ECO:0007669"/>
    <property type="project" value="UniProtKB-UniPathway"/>
</dbReference>
<dbReference type="RefSeq" id="WP_122340717.1">
    <property type="nucleotide sequence ID" value="NZ_RBUY01000143.1"/>
</dbReference>
<evidence type="ECO:0000256" key="7">
    <source>
        <dbReference type="ARBA" id="ARBA00022841"/>
    </source>
</evidence>
<reference evidence="9 10" key="1">
    <citation type="submission" date="2018-08" db="EMBL/GenBank/DDBJ databases">
        <title>Recombination of ecologically and evolutionarily significant loci maintains genetic cohesion in the Pseudomonas syringae species complex.</title>
        <authorList>
            <person name="Dillon M."/>
            <person name="Thakur S."/>
            <person name="Almeida R.N.D."/>
            <person name="Weir B.S."/>
            <person name="Guttman D.S."/>
        </authorList>
    </citation>
    <scope>NUCLEOTIDE SEQUENCE [LARGE SCALE GENOMIC DNA]</scope>
    <source>
        <strain evidence="9 10">ICMP 7496</strain>
    </source>
</reference>
<protein>
    <recommendedName>
        <fullName evidence="4">Alginate biosynthesis protein AlgF</fullName>
    </recommendedName>
</protein>
<gene>
    <name evidence="9" type="ORF">ALP05_04303</name>
</gene>
<dbReference type="Proteomes" id="UP000269872">
    <property type="component" value="Unassembled WGS sequence"/>
</dbReference>
<comment type="subcellular location">
    <subcellularLocation>
        <location evidence="1">Periplasm</location>
    </subcellularLocation>
</comment>
<evidence type="ECO:0000256" key="5">
    <source>
        <dbReference type="ARBA" id="ARBA00022729"/>
    </source>
</evidence>
<evidence type="ECO:0000256" key="6">
    <source>
        <dbReference type="ARBA" id="ARBA00022764"/>
    </source>
</evidence>
<evidence type="ECO:0000313" key="9">
    <source>
        <dbReference type="EMBL" id="RMV73109.1"/>
    </source>
</evidence>
<dbReference type="InterPro" id="IPR035422">
    <property type="entry name" value="AlgF"/>
</dbReference>
<proteinExistence type="inferred from homology"/>
<dbReference type="AlphaFoldDB" id="A0A3M6EXQ8"/>
<comment type="similarity">
    <text evidence="3">Belongs to the AlgF family.</text>
</comment>
<comment type="pathway">
    <text evidence="2">Glycan biosynthesis; alginate biosynthesis.</text>
</comment>
<keyword evidence="7" id="KW-0016">Alginate biosynthesis</keyword>
<evidence type="ECO:0000256" key="3">
    <source>
        <dbReference type="ARBA" id="ARBA00010033"/>
    </source>
</evidence>
<feature type="signal peptide" evidence="8">
    <location>
        <begin position="1"/>
        <end position="22"/>
    </location>
</feature>
<accession>A0A3M6EXQ8</accession>